<keyword evidence="2" id="KW-1185">Reference proteome</keyword>
<sequence>MKNEANISDSTNPNSPFAYKIPALSAADITIYTSFRLPTIETPLFTLLIRPWGDDEVIKGSFFMRIIKSDVEKKTGQILERYRVSYAVRTKYTCKSKISRNRITRRMRLAGIITFPQNATLGTRTLLSLFTIPGCDYIFYPKLSALTEPWPNLLAAIEKSLAASKAKIASHRSNFGTKCQ</sequence>
<accession>A0ACC2TDD6</accession>
<evidence type="ECO:0000313" key="1">
    <source>
        <dbReference type="EMBL" id="KAJ9072446.1"/>
    </source>
</evidence>
<protein>
    <submittedName>
        <fullName evidence="1">Uncharacterized protein</fullName>
    </submittedName>
</protein>
<dbReference type="Proteomes" id="UP001165960">
    <property type="component" value="Unassembled WGS sequence"/>
</dbReference>
<organism evidence="1 2">
    <name type="scientific">Entomophthora muscae</name>
    <dbReference type="NCBI Taxonomy" id="34485"/>
    <lineage>
        <taxon>Eukaryota</taxon>
        <taxon>Fungi</taxon>
        <taxon>Fungi incertae sedis</taxon>
        <taxon>Zoopagomycota</taxon>
        <taxon>Entomophthoromycotina</taxon>
        <taxon>Entomophthoromycetes</taxon>
        <taxon>Entomophthorales</taxon>
        <taxon>Entomophthoraceae</taxon>
        <taxon>Entomophthora</taxon>
    </lineage>
</organism>
<dbReference type="EMBL" id="QTSX02003007">
    <property type="protein sequence ID" value="KAJ9072446.1"/>
    <property type="molecule type" value="Genomic_DNA"/>
</dbReference>
<proteinExistence type="predicted"/>
<comment type="caution">
    <text evidence="1">The sequence shown here is derived from an EMBL/GenBank/DDBJ whole genome shotgun (WGS) entry which is preliminary data.</text>
</comment>
<reference evidence="1" key="1">
    <citation type="submission" date="2022-04" db="EMBL/GenBank/DDBJ databases">
        <title>Genome of the entomopathogenic fungus Entomophthora muscae.</title>
        <authorList>
            <person name="Elya C."/>
            <person name="Lovett B.R."/>
            <person name="Lee E."/>
            <person name="Macias A.M."/>
            <person name="Hajek A.E."/>
            <person name="De Bivort B.L."/>
            <person name="Kasson M.T."/>
            <person name="De Fine Licht H.H."/>
            <person name="Stajich J.E."/>
        </authorList>
    </citation>
    <scope>NUCLEOTIDE SEQUENCE</scope>
    <source>
        <strain evidence="1">Berkeley</strain>
    </source>
</reference>
<name>A0ACC2TDD6_9FUNG</name>
<evidence type="ECO:0000313" key="2">
    <source>
        <dbReference type="Proteomes" id="UP001165960"/>
    </source>
</evidence>
<gene>
    <name evidence="1" type="ORF">DSO57_1027425</name>
</gene>